<evidence type="ECO:0000313" key="2">
    <source>
        <dbReference type="Proteomes" id="UP001234297"/>
    </source>
</evidence>
<proteinExistence type="predicted"/>
<evidence type="ECO:0000313" key="1">
    <source>
        <dbReference type="EMBL" id="KAJ8644445.1"/>
    </source>
</evidence>
<dbReference type="EMBL" id="CM056810">
    <property type="protein sequence ID" value="KAJ8644445.1"/>
    <property type="molecule type" value="Genomic_DNA"/>
</dbReference>
<sequence>MAMASKVGTLPQLLLEEECSSSDSLFLNFFMASGMKIFMRLCPPGEGYAWYQCTVPHSLRQRAFIKRRNRSQNVMLPSLGIVFSEPQIRYHSRQGRIPVDQTIIDGGNEWYKNTESRTCLTAH</sequence>
<gene>
    <name evidence="1" type="ORF">MRB53_006193</name>
</gene>
<reference evidence="1 2" key="1">
    <citation type="journal article" date="2022" name="Hortic Res">
        <title>A haplotype resolved chromosomal level avocado genome allows analysis of novel avocado genes.</title>
        <authorList>
            <person name="Nath O."/>
            <person name="Fletcher S.J."/>
            <person name="Hayward A."/>
            <person name="Shaw L.M."/>
            <person name="Masouleh A.K."/>
            <person name="Furtado A."/>
            <person name="Henry R.J."/>
            <person name="Mitter N."/>
        </authorList>
    </citation>
    <scope>NUCLEOTIDE SEQUENCE [LARGE SCALE GENOMIC DNA]</scope>
    <source>
        <strain evidence="2">cv. Hass</strain>
    </source>
</reference>
<organism evidence="1 2">
    <name type="scientific">Persea americana</name>
    <name type="common">Avocado</name>
    <dbReference type="NCBI Taxonomy" id="3435"/>
    <lineage>
        <taxon>Eukaryota</taxon>
        <taxon>Viridiplantae</taxon>
        <taxon>Streptophyta</taxon>
        <taxon>Embryophyta</taxon>
        <taxon>Tracheophyta</taxon>
        <taxon>Spermatophyta</taxon>
        <taxon>Magnoliopsida</taxon>
        <taxon>Magnoliidae</taxon>
        <taxon>Laurales</taxon>
        <taxon>Lauraceae</taxon>
        <taxon>Persea</taxon>
    </lineage>
</organism>
<keyword evidence="2" id="KW-1185">Reference proteome</keyword>
<protein>
    <submittedName>
        <fullName evidence="1">Uncharacterized protein</fullName>
    </submittedName>
</protein>
<dbReference type="Proteomes" id="UP001234297">
    <property type="component" value="Chromosome 2"/>
</dbReference>
<accession>A0ACC2MFM8</accession>
<name>A0ACC2MFM8_PERAE</name>
<comment type="caution">
    <text evidence="1">The sequence shown here is derived from an EMBL/GenBank/DDBJ whole genome shotgun (WGS) entry which is preliminary data.</text>
</comment>